<dbReference type="AlphaFoldDB" id="A0A2G6KEU6"/>
<dbReference type="Proteomes" id="UP000230821">
    <property type="component" value="Unassembled WGS sequence"/>
</dbReference>
<protein>
    <submittedName>
        <fullName evidence="1">Uncharacterized protein</fullName>
    </submittedName>
</protein>
<sequence length="262" mass="30796">MFFKTKKSDPKQQLINEEMRFLLEPDERWFAKNLQARLLDEGCNFPLTLAKPRFYELMLTRLADKVEPDARKQIEAFMPKPSGQAASGIFHVSFFQAMRFFASRLDQAGQVMALEVIETIQIIHLESQVDDTIFQEDRASFERYVAERFVRLWTTAYPELVENISDSALLCRRLHIALTTSLLRKMNARQAFEEAFHSLPSLLKAMQEDHAEFCRFMAFCRERMPYFIHVVSQIFWRTLETFRQEMHAALATRNSQPVTRNP</sequence>
<gene>
    <name evidence="1" type="ORF">CSA56_12220</name>
</gene>
<dbReference type="EMBL" id="PDSK01000100">
    <property type="protein sequence ID" value="PIE33329.1"/>
    <property type="molecule type" value="Genomic_DNA"/>
</dbReference>
<evidence type="ECO:0000313" key="1">
    <source>
        <dbReference type="EMBL" id="PIE33329.1"/>
    </source>
</evidence>
<accession>A0A2G6KEU6</accession>
<proteinExistence type="predicted"/>
<reference evidence="1 2" key="1">
    <citation type="submission" date="2017-10" db="EMBL/GenBank/DDBJ databases">
        <title>Novel microbial diversity and functional potential in the marine mammal oral microbiome.</title>
        <authorList>
            <person name="Dudek N.K."/>
            <person name="Sun C.L."/>
            <person name="Burstein D."/>
            <person name="Kantor R.S."/>
            <person name="Aliaga Goltsman D.S."/>
            <person name="Bik E.M."/>
            <person name="Thomas B.C."/>
            <person name="Banfield J.F."/>
            <person name="Relman D.A."/>
        </authorList>
    </citation>
    <scope>NUCLEOTIDE SEQUENCE [LARGE SCALE GENOMIC DNA]</scope>
    <source>
        <strain evidence="1">DOLJORAL78_47_16</strain>
    </source>
</reference>
<evidence type="ECO:0000313" key="2">
    <source>
        <dbReference type="Proteomes" id="UP000230821"/>
    </source>
</evidence>
<comment type="caution">
    <text evidence="1">The sequence shown here is derived from an EMBL/GenBank/DDBJ whole genome shotgun (WGS) entry which is preliminary data.</text>
</comment>
<organism evidence="1 2">
    <name type="scientific">candidate division KSB3 bacterium</name>
    <dbReference type="NCBI Taxonomy" id="2044937"/>
    <lineage>
        <taxon>Bacteria</taxon>
        <taxon>candidate division KSB3</taxon>
    </lineage>
</organism>
<name>A0A2G6KEU6_9BACT</name>